<feature type="transmembrane region" description="Helical" evidence="1">
    <location>
        <begin position="74"/>
        <end position="95"/>
    </location>
</feature>
<feature type="transmembrane region" description="Helical" evidence="1">
    <location>
        <begin position="107"/>
        <end position="130"/>
    </location>
</feature>
<dbReference type="EMBL" id="JBEDUW010000005">
    <property type="protein sequence ID" value="KAK9930624.1"/>
    <property type="molecule type" value="Genomic_DNA"/>
</dbReference>
<accession>A0AAW1X288</accession>
<comment type="caution">
    <text evidence="2">The sequence shown here is derived from an EMBL/GenBank/DDBJ whole genome shotgun (WGS) entry which is preliminary data.</text>
</comment>
<proteinExistence type="predicted"/>
<keyword evidence="1" id="KW-0812">Transmembrane</keyword>
<dbReference type="AlphaFoldDB" id="A0AAW1X288"/>
<gene>
    <name evidence="2" type="ORF">M0R45_027658</name>
</gene>
<sequence>MSEIIPFSLNRRRQAEWEATFRDVENPREEANRRQGAAPNRFQYTGIRGVNSFTVPLAIGFILLLQYYKVLGGIPTVMSLSVVIAMALRPPSAIVKSMDGASLRMKLAASAVYLFVSSLATFGLFMAALATCHHCTCKWVD</sequence>
<dbReference type="Proteomes" id="UP001457282">
    <property type="component" value="Unassembled WGS sequence"/>
</dbReference>
<evidence type="ECO:0008006" key="4">
    <source>
        <dbReference type="Google" id="ProtNLM"/>
    </source>
</evidence>
<name>A0AAW1X288_RUBAR</name>
<organism evidence="2 3">
    <name type="scientific">Rubus argutus</name>
    <name type="common">Southern blackberry</name>
    <dbReference type="NCBI Taxonomy" id="59490"/>
    <lineage>
        <taxon>Eukaryota</taxon>
        <taxon>Viridiplantae</taxon>
        <taxon>Streptophyta</taxon>
        <taxon>Embryophyta</taxon>
        <taxon>Tracheophyta</taxon>
        <taxon>Spermatophyta</taxon>
        <taxon>Magnoliopsida</taxon>
        <taxon>eudicotyledons</taxon>
        <taxon>Gunneridae</taxon>
        <taxon>Pentapetalae</taxon>
        <taxon>rosids</taxon>
        <taxon>fabids</taxon>
        <taxon>Rosales</taxon>
        <taxon>Rosaceae</taxon>
        <taxon>Rosoideae</taxon>
        <taxon>Rosoideae incertae sedis</taxon>
        <taxon>Rubus</taxon>
    </lineage>
</organism>
<evidence type="ECO:0000256" key="1">
    <source>
        <dbReference type="SAM" id="Phobius"/>
    </source>
</evidence>
<reference evidence="2 3" key="1">
    <citation type="journal article" date="2023" name="G3 (Bethesda)">
        <title>A chromosome-length genome assembly and annotation of blackberry (Rubus argutus, cv. 'Hillquist').</title>
        <authorList>
            <person name="Bruna T."/>
            <person name="Aryal R."/>
            <person name="Dudchenko O."/>
            <person name="Sargent D.J."/>
            <person name="Mead D."/>
            <person name="Buti M."/>
            <person name="Cavallini A."/>
            <person name="Hytonen T."/>
            <person name="Andres J."/>
            <person name="Pham M."/>
            <person name="Weisz D."/>
            <person name="Mascagni F."/>
            <person name="Usai G."/>
            <person name="Natali L."/>
            <person name="Bassil N."/>
            <person name="Fernandez G.E."/>
            <person name="Lomsadze A."/>
            <person name="Armour M."/>
            <person name="Olukolu B."/>
            <person name="Poorten T."/>
            <person name="Britton C."/>
            <person name="Davik J."/>
            <person name="Ashrafi H."/>
            <person name="Aiden E.L."/>
            <person name="Borodovsky M."/>
            <person name="Worthington M."/>
        </authorList>
    </citation>
    <scope>NUCLEOTIDE SEQUENCE [LARGE SCALE GENOMIC DNA]</scope>
    <source>
        <strain evidence="2">PI 553951</strain>
    </source>
</reference>
<keyword evidence="1" id="KW-0472">Membrane</keyword>
<evidence type="ECO:0000313" key="2">
    <source>
        <dbReference type="EMBL" id="KAK9930624.1"/>
    </source>
</evidence>
<feature type="transmembrane region" description="Helical" evidence="1">
    <location>
        <begin position="50"/>
        <end position="68"/>
    </location>
</feature>
<keyword evidence="1" id="KW-1133">Transmembrane helix</keyword>
<keyword evidence="3" id="KW-1185">Reference proteome</keyword>
<evidence type="ECO:0000313" key="3">
    <source>
        <dbReference type="Proteomes" id="UP001457282"/>
    </source>
</evidence>
<protein>
    <recommendedName>
        <fullName evidence="4">PRA1 family protein</fullName>
    </recommendedName>
</protein>